<name>A0A1I5RTB7_9BACT</name>
<evidence type="ECO:0000313" key="1">
    <source>
        <dbReference type="EMBL" id="SFP61647.1"/>
    </source>
</evidence>
<reference evidence="1 2" key="1">
    <citation type="submission" date="2016-10" db="EMBL/GenBank/DDBJ databases">
        <authorList>
            <person name="de Groot N.N."/>
        </authorList>
    </citation>
    <scope>NUCLEOTIDE SEQUENCE [LARGE SCALE GENOMIC DNA]</scope>
    <source>
        <strain evidence="2">E92,LMG 26720,CCM 7988</strain>
    </source>
</reference>
<proteinExistence type="predicted"/>
<sequence length="1163" mass="129880">MLLGVAAIQLNAQRNNVIAPSPQAASLGKFGEIPVNISTGAMNYSIPLLTLTEGSLSIPVSLAYNYNGFRPSEEPGWAGLGWSLQAGGVITRTVQGIKDEYANRGYFYKGALIKDFVDAPNLTKMNNLNIESGYNDSQPDIFHFSFGGYSGKFVFDENGTPRIISDQKIKIERGTLVNDLVHTSSDQSISSFTLTTEDGTKYFFNNYEFSRSDFMSEMRWTTSAWHLSEIVNLEGDRIKFYYTAINSTKPRIQLSISDTKSWGLYTSGTISGSNGSSNSNIAYNYSEEIFLTKIEGTNWEVEFNSSERIKVVNTLNSYSRKLDNIQLFDKTVSPRQFLKKFLFNYNTDSSLRLALMSVQEYFSENDKANPYFFTYNNIPSNNINGDSRSIDYWGYYNGQPNTSLIPVNTGNADMEPRLNFTLMGAMSKIIYPTQGYTTIEYEQNDYSYNQATVAQVKKIVEDTRTFWWDVTSSGTNKSTNVPVTVSVPTKCKIKLKAQGGSNSVCYTYNGQNLDTYQEITLQPGTYNDTDFLNLNIFYPCNQTLNQVGTNIIISLSIFNETTSNLGNCGGLRVKNMADYPNNNFNSQPVFREFFYKDFANPSLSSGMLGPQAYYNLSMSAGTTSFNLFRSQAFNSMSSLPLYYYNVEERMGTQSKLYTFTSYKDNTDNSGQSAFLFHKSSANAIFEGSANKELGAYESYDFARSLPKSTIYKNNSSGVTAYSSTQSFYIGAPQYQIPSIHNEYLFPYDINNGVSGITTYSVYYVKTYYTISGWPRKASEVTVDNGSTGTSPVTVSTSYQYDNPSHLQVTRQRITQSDATILETNYKYPLDYSSVTGKAAFITQMINDNVVNIPLEKLVEQEYGSTRNVLGAEVNTYKTYSSSNPSRATLILPYKNFTYNNANPVSESSFTRYDGLSDSPSNSFYRELSNYTYLVNNGLKANLVEQSINSGKYKSVYLWGYNWQYPLAKIENTDYASVAAGLTAISSSPSSLNATTDETTLRARMNLLRDNLAGTLINSYTYKPIRGTSSVTTPNKLSTFYSYDNLGRLSTIKDNNQNVQKHYMYHYSGQSGEIYSTIDWDPAAISCVVNNNGTITMTVGVTGLVSPAYAEFTVDAGVTWQRANIGDAYFLVSFPYSPAGIVGFDARASDLRGRTITGFLQKCQ</sequence>
<dbReference type="STRING" id="1079859.SAMN04515674_104230"/>
<accession>A0A1I5RTB7</accession>
<dbReference type="EMBL" id="FOXH01000004">
    <property type="protein sequence ID" value="SFP61647.1"/>
    <property type="molecule type" value="Genomic_DNA"/>
</dbReference>
<keyword evidence="2" id="KW-1185">Reference proteome</keyword>
<dbReference type="Proteomes" id="UP000199306">
    <property type="component" value="Unassembled WGS sequence"/>
</dbReference>
<dbReference type="AlphaFoldDB" id="A0A1I5RTB7"/>
<protein>
    <recommendedName>
        <fullName evidence="3">YD repeat-containing protein</fullName>
    </recommendedName>
</protein>
<organism evidence="1 2">
    <name type="scientific">Pseudarcicella hirudinis</name>
    <dbReference type="NCBI Taxonomy" id="1079859"/>
    <lineage>
        <taxon>Bacteria</taxon>
        <taxon>Pseudomonadati</taxon>
        <taxon>Bacteroidota</taxon>
        <taxon>Cytophagia</taxon>
        <taxon>Cytophagales</taxon>
        <taxon>Flectobacillaceae</taxon>
        <taxon>Pseudarcicella</taxon>
    </lineage>
</organism>
<evidence type="ECO:0008006" key="3">
    <source>
        <dbReference type="Google" id="ProtNLM"/>
    </source>
</evidence>
<gene>
    <name evidence="1" type="ORF">SAMN04515674_104230</name>
</gene>
<evidence type="ECO:0000313" key="2">
    <source>
        <dbReference type="Proteomes" id="UP000199306"/>
    </source>
</evidence>